<dbReference type="Gene3D" id="3.40.50.2300">
    <property type="match status" value="2"/>
</dbReference>
<dbReference type="PANTHER" id="PTHR45138:SF9">
    <property type="entry name" value="DIGUANYLATE CYCLASE DGCM-RELATED"/>
    <property type="match status" value="1"/>
</dbReference>
<dbReference type="Gene3D" id="3.30.70.270">
    <property type="match status" value="1"/>
</dbReference>
<accession>A0ABV9LVP0</accession>
<keyword evidence="6" id="KW-0808">Transferase</keyword>
<dbReference type="NCBIfam" id="TIGR00254">
    <property type="entry name" value="GGDEF"/>
    <property type="match status" value="1"/>
</dbReference>
<proteinExistence type="predicted"/>
<dbReference type="PROSITE" id="PS50110">
    <property type="entry name" value="RESPONSE_REGULATORY"/>
    <property type="match status" value="2"/>
</dbReference>
<comment type="catalytic activity">
    <reaction evidence="2">
        <text>2 GTP = 3',3'-c-di-GMP + 2 diphosphate</text>
        <dbReference type="Rhea" id="RHEA:24898"/>
        <dbReference type="ChEBI" id="CHEBI:33019"/>
        <dbReference type="ChEBI" id="CHEBI:37565"/>
        <dbReference type="ChEBI" id="CHEBI:58805"/>
        <dbReference type="EC" id="2.7.7.65"/>
    </reaction>
</comment>
<dbReference type="SUPFAM" id="SSF55073">
    <property type="entry name" value="Nucleotide cyclase"/>
    <property type="match status" value="1"/>
</dbReference>
<dbReference type="Proteomes" id="UP001595897">
    <property type="component" value="Unassembled WGS sequence"/>
</dbReference>
<dbReference type="InterPro" id="IPR043128">
    <property type="entry name" value="Rev_trsase/Diguanyl_cyclase"/>
</dbReference>
<feature type="domain" description="Response regulatory" evidence="4">
    <location>
        <begin position="127"/>
        <end position="244"/>
    </location>
</feature>
<feature type="domain" description="GGDEF" evidence="5">
    <location>
        <begin position="284"/>
        <end position="414"/>
    </location>
</feature>
<feature type="modified residue" description="4-aspartylphosphate" evidence="3">
    <location>
        <position position="56"/>
    </location>
</feature>
<evidence type="ECO:0000256" key="2">
    <source>
        <dbReference type="ARBA" id="ARBA00034247"/>
    </source>
</evidence>
<evidence type="ECO:0000313" key="6">
    <source>
        <dbReference type="EMBL" id="MFC4700572.1"/>
    </source>
</evidence>
<dbReference type="CDD" id="cd01949">
    <property type="entry name" value="GGDEF"/>
    <property type="match status" value="1"/>
</dbReference>
<dbReference type="InterPro" id="IPR001789">
    <property type="entry name" value="Sig_transdc_resp-reg_receiver"/>
</dbReference>
<dbReference type="SUPFAM" id="SSF52172">
    <property type="entry name" value="CheY-like"/>
    <property type="match status" value="2"/>
</dbReference>
<dbReference type="SMART" id="SM00448">
    <property type="entry name" value="REC"/>
    <property type="match status" value="2"/>
</dbReference>
<sequence>MKYKILLIEHDGSSLRVLKRVIGKANLDVVTATSLTEAKIIFEHSTPESFLCAVVDYQLPDAKHGEAIDFAIASFVPVIVITSQTETDVRDRILSKAVVDYIPKSNAQIYEYLSRLLTRLEKNKRVGVLTVGGNNKSRSAIYSLLTRHNFITYQAANAASAQKLLQAHPHIKLMITDQALPDSTGVDFVANVRKQYNKEQLSIIGTSDKADPALLANFIKSGANDYLRKPYCHEEFFCRVLQNVEYVEQIEVIKRTANTDYLTGLPNRRHFFSQVSDIIQRKPEQRSLALLDLDHFKNINDTYGHDYGDIVLKETAKMMKKHFSQDCVSRFGGEEFCVFMHDLTPEQAFEKVEHFRQAVSERVFKRRTKRIQCSISIGLTHLEAHTIEDLLCVADEHLYKAKAKGRNCVIQDTPHKLPKAVGE</sequence>
<dbReference type="SMART" id="SM00267">
    <property type="entry name" value="GGDEF"/>
    <property type="match status" value="1"/>
</dbReference>
<keyword evidence="6" id="KW-0548">Nucleotidyltransferase</keyword>
<protein>
    <recommendedName>
        <fullName evidence="1">diguanylate cyclase</fullName>
        <ecNumber evidence="1">2.7.7.65</ecNumber>
    </recommendedName>
</protein>
<feature type="domain" description="Response regulatory" evidence="4">
    <location>
        <begin position="4"/>
        <end position="119"/>
    </location>
</feature>
<reference evidence="7" key="1">
    <citation type="journal article" date="2019" name="Int. J. Syst. Evol. Microbiol.">
        <title>The Global Catalogue of Microorganisms (GCM) 10K type strain sequencing project: providing services to taxonomists for standard genome sequencing and annotation.</title>
        <authorList>
            <consortium name="The Broad Institute Genomics Platform"/>
            <consortium name="The Broad Institute Genome Sequencing Center for Infectious Disease"/>
            <person name="Wu L."/>
            <person name="Ma J."/>
        </authorList>
    </citation>
    <scope>NUCLEOTIDE SEQUENCE [LARGE SCALE GENOMIC DNA]</scope>
    <source>
        <strain evidence="7">KACC 12507</strain>
    </source>
</reference>
<dbReference type="Pfam" id="PF00990">
    <property type="entry name" value="GGDEF"/>
    <property type="match status" value="1"/>
</dbReference>
<dbReference type="EC" id="2.7.7.65" evidence="1"/>
<keyword evidence="3" id="KW-0597">Phosphoprotein</keyword>
<dbReference type="InterPro" id="IPR000160">
    <property type="entry name" value="GGDEF_dom"/>
</dbReference>
<dbReference type="RefSeq" id="WP_382408085.1">
    <property type="nucleotide sequence ID" value="NZ_JBHSGU010000002.1"/>
</dbReference>
<dbReference type="InterPro" id="IPR011006">
    <property type="entry name" value="CheY-like_superfamily"/>
</dbReference>
<gene>
    <name evidence="6" type="ORF">ACFO4O_10410</name>
</gene>
<keyword evidence="7" id="KW-1185">Reference proteome</keyword>
<dbReference type="GO" id="GO:0052621">
    <property type="term" value="F:diguanylate cyclase activity"/>
    <property type="evidence" value="ECO:0007669"/>
    <property type="project" value="UniProtKB-EC"/>
</dbReference>
<evidence type="ECO:0000259" key="5">
    <source>
        <dbReference type="PROSITE" id="PS50887"/>
    </source>
</evidence>
<comment type="caution">
    <text evidence="6">The sequence shown here is derived from an EMBL/GenBank/DDBJ whole genome shotgun (WGS) entry which is preliminary data.</text>
</comment>
<dbReference type="PANTHER" id="PTHR45138">
    <property type="entry name" value="REGULATORY COMPONENTS OF SENSORY TRANSDUCTION SYSTEM"/>
    <property type="match status" value="1"/>
</dbReference>
<dbReference type="PROSITE" id="PS50887">
    <property type="entry name" value="GGDEF"/>
    <property type="match status" value="1"/>
</dbReference>
<dbReference type="EMBL" id="JBHSGU010000002">
    <property type="protein sequence ID" value="MFC4700572.1"/>
    <property type="molecule type" value="Genomic_DNA"/>
</dbReference>
<organism evidence="6 7">
    <name type="scientific">Glaciecola siphonariae</name>
    <dbReference type="NCBI Taxonomy" id="521012"/>
    <lineage>
        <taxon>Bacteria</taxon>
        <taxon>Pseudomonadati</taxon>
        <taxon>Pseudomonadota</taxon>
        <taxon>Gammaproteobacteria</taxon>
        <taxon>Alteromonadales</taxon>
        <taxon>Alteromonadaceae</taxon>
        <taxon>Glaciecola</taxon>
    </lineage>
</organism>
<evidence type="ECO:0000256" key="1">
    <source>
        <dbReference type="ARBA" id="ARBA00012528"/>
    </source>
</evidence>
<feature type="modified residue" description="4-aspartylphosphate" evidence="3">
    <location>
        <position position="177"/>
    </location>
</feature>
<evidence type="ECO:0000256" key="3">
    <source>
        <dbReference type="PROSITE-ProRule" id="PRU00169"/>
    </source>
</evidence>
<dbReference type="InterPro" id="IPR050469">
    <property type="entry name" value="Diguanylate_Cyclase"/>
</dbReference>
<dbReference type="InterPro" id="IPR029787">
    <property type="entry name" value="Nucleotide_cyclase"/>
</dbReference>
<evidence type="ECO:0000259" key="4">
    <source>
        <dbReference type="PROSITE" id="PS50110"/>
    </source>
</evidence>
<dbReference type="Pfam" id="PF00072">
    <property type="entry name" value="Response_reg"/>
    <property type="match status" value="1"/>
</dbReference>
<evidence type="ECO:0000313" key="7">
    <source>
        <dbReference type="Proteomes" id="UP001595897"/>
    </source>
</evidence>
<name>A0ABV9LVP0_9ALTE</name>